<feature type="region of interest" description="Disordered" evidence="1">
    <location>
        <begin position="115"/>
        <end position="159"/>
    </location>
</feature>
<gene>
    <name evidence="2" type="ORF">PCOR1329_LOCUS76995</name>
</gene>
<protein>
    <submittedName>
        <fullName evidence="2">Uncharacterized protein</fullName>
    </submittedName>
</protein>
<reference evidence="2" key="1">
    <citation type="submission" date="2023-10" db="EMBL/GenBank/DDBJ databases">
        <authorList>
            <person name="Chen Y."/>
            <person name="Shah S."/>
            <person name="Dougan E. K."/>
            <person name="Thang M."/>
            <person name="Chan C."/>
        </authorList>
    </citation>
    <scope>NUCLEOTIDE SEQUENCE [LARGE SCALE GENOMIC DNA]</scope>
</reference>
<sequence length="358" mass="37143">ANLTDANLTRHNSGLSRDGDGFALEHRTKRGMITAAHSSPMRPPMVSEMKRINALNLEPALPKLDDKTRTDWINFKQQQSRPPQPGDTLGGTRGTTATSLKDEFKQSLEVIQSKLRNDQASSSTTPSAAAKPSGASQPSSAAAAGAEVVPVGDETPSRSKFAFNPEAKAFSFNPGASVFTPSGGGAGAQAPSPMAGQASAQRAPAAPVAADQPRFPPSRQAGRACKALSEVLDGVFDRARGEKTDAARPVWPEAERGIPFQEVLGKPNPQAPLGPLQGGGAAAPCQGGCMVQVPVSSPMGASPKFGTQMGPVMVQGPQGQMMMMVQPGQMMMQQGFQAPRPMGGGSGGPPNQMQGEHS</sequence>
<evidence type="ECO:0000313" key="2">
    <source>
        <dbReference type="EMBL" id="CAK0899498.1"/>
    </source>
</evidence>
<evidence type="ECO:0000313" key="3">
    <source>
        <dbReference type="Proteomes" id="UP001189429"/>
    </source>
</evidence>
<name>A0ABN9XLZ4_9DINO</name>
<feature type="region of interest" description="Disordered" evidence="1">
    <location>
        <begin position="335"/>
        <end position="358"/>
    </location>
</feature>
<organism evidence="2 3">
    <name type="scientific">Prorocentrum cordatum</name>
    <dbReference type="NCBI Taxonomy" id="2364126"/>
    <lineage>
        <taxon>Eukaryota</taxon>
        <taxon>Sar</taxon>
        <taxon>Alveolata</taxon>
        <taxon>Dinophyceae</taxon>
        <taxon>Prorocentrales</taxon>
        <taxon>Prorocentraceae</taxon>
        <taxon>Prorocentrum</taxon>
    </lineage>
</organism>
<keyword evidence="3" id="KW-1185">Reference proteome</keyword>
<comment type="caution">
    <text evidence="2">The sequence shown here is derived from an EMBL/GenBank/DDBJ whole genome shotgun (WGS) entry which is preliminary data.</text>
</comment>
<dbReference type="EMBL" id="CAUYUJ010020615">
    <property type="protein sequence ID" value="CAK0899498.1"/>
    <property type="molecule type" value="Genomic_DNA"/>
</dbReference>
<feature type="compositionally biased region" description="Low complexity" evidence="1">
    <location>
        <begin position="119"/>
        <end position="146"/>
    </location>
</feature>
<dbReference type="Proteomes" id="UP001189429">
    <property type="component" value="Unassembled WGS sequence"/>
</dbReference>
<proteinExistence type="predicted"/>
<evidence type="ECO:0000256" key="1">
    <source>
        <dbReference type="SAM" id="MobiDB-lite"/>
    </source>
</evidence>
<feature type="non-terminal residue" evidence="2">
    <location>
        <position position="1"/>
    </location>
</feature>
<accession>A0ABN9XLZ4</accession>
<feature type="region of interest" description="Disordered" evidence="1">
    <location>
        <begin position="75"/>
        <end position="102"/>
    </location>
</feature>